<comment type="caution">
    <text evidence="1">The sequence shown here is derived from an EMBL/GenBank/DDBJ whole genome shotgun (WGS) entry which is preliminary data.</text>
</comment>
<protein>
    <submittedName>
        <fullName evidence="1">Uncharacterized protein</fullName>
    </submittedName>
</protein>
<dbReference type="EMBL" id="AMZH03024576">
    <property type="protein sequence ID" value="RRT35752.1"/>
    <property type="molecule type" value="Genomic_DNA"/>
</dbReference>
<dbReference type="Proteomes" id="UP000287651">
    <property type="component" value="Unassembled WGS sequence"/>
</dbReference>
<evidence type="ECO:0000313" key="1">
    <source>
        <dbReference type="EMBL" id="RRT35752.1"/>
    </source>
</evidence>
<reference evidence="1 2" key="1">
    <citation type="journal article" date="2014" name="Agronomy (Basel)">
        <title>A Draft Genome Sequence for Ensete ventricosum, the Drought-Tolerant Tree Against Hunger.</title>
        <authorList>
            <person name="Harrison J."/>
            <person name="Moore K.A."/>
            <person name="Paszkiewicz K."/>
            <person name="Jones T."/>
            <person name="Grant M."/>
            <person name="Ambacheew D."/>
            <person name="Muzemil S."/>
            <person name="Studholme D.J."/>
        </authorList>
    </citation>
    <scope>NUCLEOTIDE SEQUENCE [LARGE SCALE GENOMIC DNA]</scope>
</reference>
<name>A0A426X8E7_ENSVE</name>
<proteinExistence type="predicted"/>
<organism evidence="1 2">
    <name type="scientific">Ensete ventricosum</name>
    <name type="common">Abyssinian banana</name>
    <name type="synonym">Musa ensete</name>
    <dbReference type="NCBI Taxonomy" id="4639"/>
    <lineage>
        <taxon>Eukaryota</taxon>
        <taxon>Viridiplantae</taxon>
        <taxon>Streptophyta</taxon>
        <taxon>Embryophyta</taxon>
        <taxon>Tracheophyta</taxon>
        <taxon>Spermatophyta</taxon>
        <taxon>Magnoliopsida</taxon>
        <taxon>Liliopsida</taxon>
        <taxon>Zingiberales</taxon>
        <taxon>Musaceae</taxon>
        <taxon>Ensete</taxon>
    </lineage>
</organism>
<evidence type="ECO:0000313" key="2">
    <source>
        <dbReference type="Proteomes" id="UP000287651"/>
    </source>
</evidence>
<sequence length="118" mass="13059">MTIKIIQSQVHALGWGSDDAVGNSLGVRRKLAGDIGSLPGWHREFARRRPRLAERLLGVAERLAGRLDDAEGARQEFARRFTEGIGKLARNMPRDRQRKTVRLTAVESGGCRIAGVRS</sequence>
<gene>
    <name evidence="1" type="ORF">B296_00056900</name>
</gene>
<accession>A0A426X8E7</accession>
<dbReference type="AlphaFoldDB" id="A0A426X8E7"/>